<dbReference type="EC" id="2.7.4.3" evidence="5 7"/>
<evidence type="ECO:0000256" key="3">
    <source>
        <dbReference type="ARBA" id="ARBA00022741"/>
    </source>
</evidence>
<keyword evidence="5 7" id="KW-0067">ATP-binding</keyword>
<dbReference type="GO" id="GO:0044209">
    <property type="term" value="P:AMP salvage"/>
    <property type="evidence" value="ECO:0007669"/>
    <property type="project" value="UniProtKB-UniRule"/>
</dbReference>
<dbReference type="Gene3D" id="3.40.50.300">
    <property type="entry name" value="P-loop containing nucleotide triphosphate hydrolases"/>
    <property type="match status" value="1"/>
</dbReference>
<feature type="binding site" evidence="5">
    <location>
        <position position="33"/>
    </location>
    <ligand>
        <name>AMP</name>
        <dbReference type="ChEBI" id="CHEBI:456215"/>
    </ligand>
</feature>
<dbReference type="InterPro" id="IPR000850">
    <property type="entry name" value="Adenylat/UMP-CMP_kin"/>
</dbReference>
<organism evidence="8 9">
    <name type="scientific">Candidatus Magasanikbacteria bacterium GW2011_GWA2_42_32</name>
    <dbReference type="NCBI Taxonomy" id="1619039"/>
    <lineage>
        <taxon>Bacteria</taxon>
        <taxon>Candidatus Magasanikiibacteriota</taxon>
    </lineage>
</organism>
<dbReference type="GO" id="GO:0004017">
    <property type="term" value="F:AMP kinase activity"/>
    <property type="evidence" value="ECO:0007669"/>
    <property type="project" value="UniProtKB-UniRule"/>
</dbReference>
<dbReference type="HAMAP" id="MF_00235">
    <property type="entry name" value="Adenylate_kinase_Adk"/>
    <property type="match status" value="1"/>
</dbReference>
<dbReference type="SUPFAM" id="SSF52540">
    <property type="entry name" value="P-loop containing nucleoside triphosphate hydrolases"/>
    <property type="match status" value="1"/>
</dbReference>
<name>A0A0G1A749_9BACT</name>
<comment type="subcellular location">
    <subcellularLocation>
        <location evidence="5 7">Cytoplasm</location>
    </subcellularLocation>
</comment>
<comment type="similarity">
    <text evidence="5 6">Belongs to the adenylate kinase family.</text>
</comment>
<evidence type="ECO:0000256" key="7">
    <source>
        <dbReference type="RuleBase" id="RU003331"/>
    </source>
</evidence>
<reference evidence="8 9" key="1">
    <citation type="journal article" date="2015" name="Nature">
        <title>rRNA introns, odd ribosomes, and small enigmatic genomes across a large radiation of phyla.</title>
        <authorList>
            <person name="Brown C.T."/>
            <person name="Hug L.A."/>
            <person name="Thomas B.C."/>
            <person name="Sharon I."/>
            <person name="Castelle C.J."/>
            <person name="Singh A."/>
            <person name="Wilkins M.J."/>
            <person name="Williams K.H."/>
            <person name="Banfield J.F."/>
        </authorList>
    </citation>
    <scope>NUCLEOTIDE SEQUENCE [LARGE SCALE GENOMIC DNA]</scope>
</reference>
<dbReference type="CDD" id="cd01428">
    <property type="entry name" value="ADK"/>
    <property type="match status" value="1"/>
</dbReference>
<dbReference type="InterPro" id="IPR027417">
    <property type="entry name" value="P-loop_NTPase"/>
</dbReference>
<proteinExistence type="inferred from homology"/>
<comment type="catalytic activity">
    <reaction evidence="5 7">
        <text>AMP + ATP = 2 ADP</text>
        <dbReference type="Rhea" id="RHEA:12973"/>
        <dbReference type="ChEBI" id="CHEBI:30616"/>
        <dbReference type="ChEBI" id="CHEBI:456215"/>
        <dbReference type="ChEBI" id="CHEBI:456216"/>
        <dbReference type="EC" id="2.7.4.3"/>
    </reaction>
</comment>
<keyword evidence="5" id="KW-0963">Cytoplasm</keyword>
<protein>
    <recommendedName>
        <fullName evidence="5 7">Adenylate kinase</fullName>
        <shortName evidence="5">AK</shortName>
        <ecNumber evidence="5 7">2.7.4.3</ecNumber>
    </recommendedName>
    <alternativeName>
        <fullName evidence="5">ATP-AMP transphosphorylase</fullName>
    </alternativeName>
    <alternativeName>
        <fullName evidence="5">ATP:AMP phosphotransferase</fullName>
    </alternativeName>
    <alternativeName>
        <fullName evidence="5">Adenylate monophosphate kinase</fullName>
    </alternativeName>
</protein>
<evidence type="ECO:0000256" key="2">
    <source>
        <dbReference type="ARBA" id="ARBA00022727"/>
    </source>
</evidence>
<evidence type="ECO:0000313" key="8">
    <source>
        <dbReference type="EMBL" id="KKS56784.1"/>
    </source>
</evidence>
<dbReference type="PANTHER" id="PTHR23359">
    <property type="entry name" value="NUCLEOTIDE KINASE"/>
    <property type="match status" value="1"/>
</dbReference>
<dbReference type="GO" id="GO:0005524">
    <property type="term" value="F:ATP binding"/>
    <property type="evidence" value="ECO:0007669"/>
    <property type="project" value="UniProtKB-UniRule"/>
</dbReference>
<evidence type="ECO:0000256" key="6">
    <source>
        <dbReference type="RuleBase" id="RU003330"/>
    </source>
</evidence>
<dbReference type="Pfam" id="PF00406">
    <property type="entry name" value="ADK"/>
    <property type="match status" value="1"/>
</dbReference>
<gene>
    <name evidence="5" type="primary">adk</name>
    <name evidence="8" type="ORF">UV20_C0006G0067</name>
</gene>
<evidence type="ECO:0000256" key="4">
    <source>
        <dbReference type="ARBA" id="ARBA00022777"/>
    </source>
</evidence>
<dbReference type="EMBL" id="LCDO01000006">
    <property type="protein sequence ID" value="KKS56784.1"/>
    <property type="molecule type" value="Genomic_DNA"/>
</dbReference>
<evidence type="ECO:0000256" key="5">
    <source>
        <dbReference type="HAMAP-Rule" id="MF_00235"/>
    </source>
</evidence>
<feature type="binding site" evidence="5">
    <location>
        <position position="134"/>
    </location>
    <ligand>
        <name>ATP</name>
        <dbReference type="ChEBI" id="CHEBI:30616"/>
    </ligand>
</feature>
<dbReference type="PRINTS" id="PR00094">
    <property type="entry name" value="ADENYLTKNASE"/>
</dbReference>
<feature type="binding site" evidence="5">
    <location>
        <position position="98"/>
    </location>
    <ligand>
        <name>AMP</name>
        <dbReference type="ChEBI" id="CHEBI:456215"/>
    </ligand>
</feature>
<comment type="caution">
    <text evidence="5">Lacks conserved residue(s) required for the propagation of feature annotation.</text>
</comment>
<feature type="binding site" evidence="5">
    <location>
        <position position="209"/>
    </location>
    <ligand>
        <name>ATP</name>
        <dbReference type="ChEBI" id="CHEBI:30616"/>
    </ligand>
</feature>
<evidence type="ECO:0000256" key="1">
    <source>
        <dbReference type="ARBA" id="ARBA00022679"/>
    </source>
</evidence>
<comment type="function">
    <text evidence="5">Catalyzes the reversible transfer of the terminal phosphate group between ATP and AMP. Plays an important role in cellular energy homeostasis and in adenine nucleotide metabolism.</text>
</comment>
<feature type="binding site" evidence="5">
    <location>
        <position position="38"/>
    </location>
    <ligand>
        <name>AMP</name>
        <dbReference type="ChEBI" id="CHEBI:456215"/>
    </ligand>
</feature>
<dbReference type="GO" id="GO:0005737">
    <property type="term" value="C:cytoplasm"/>
    <property type="evidence" value="ECO:0007669"/>
    <property type="project" value="UniProtKB-SubCell"/>
</dbReference>
<comment type="caution">
    <text evidence="8">The sequence shown here is derived from an EMBL/GenBank/DDBJ whole genome shotgun (WGS) entry which is preliminary data.</text>
</comment>
<dbReference type="PATRIC" id="fig|1619039.3.peg.819"/>
<comment type="pathway">
    <text evidence="5">Purine metabolism; AMP biosynthesis via salvage pathway; AMP from ADP: step 1/1.</text>
</comment>
<sequence>MKKIIIFLGPPGSGKGTQAEKVAAQYGFAHLSSGDLLRNLLANPQDQAPEDLAEAQKMRTGILVGDWLVYKLIFSEIEKKISLGQGVVLDGAIRNLDQAKEFIKFFQEKKILDEVLVIYLRLSEEESLFRLTHRRVCSVCGLNIPYSEENKNLIICPKCGGEIKQRFDDKNEQVFKTRLLEQGEVILTPIFQEFKEIDGQMVKEMDGSKNIEDIFEEIKQIFKNAS</sequence>
<dbReference type="AlphaFoldDB" id="A0A0G1A749"/>
<keyword evidence="2 5" id="KW-0545">Nucleotide biosynthesis</keyword>
<keyword evidence="4 5" id="KW-0418">Kinase</keyword>
<dbReference type="UniPathway" id="UPA00588">
    <property type="reaction ID" value="UER00649"/>
</dbReference>
<comment type="subunit">
    <text evidence="5 7">Monomer.</text>
</comment>
<feature type="binding site" evidence="5">
    <location>
        <position position="166"/>
    </location>
    <ligand>
        <name>AMP</name>
        <dbReference type="ChEBI" id="CHEBI:456215"/>
    </ligand>
</feature>
<feature type="binding site" evidence="5">
    <location>
        <begin position="12"/>
        <end position="17"/>
    </location>
    <ligand>
        <name>ATP</name>
        <dbReference type="ChEBI" id="CHEBI:30616"/>
    </ligand>
</feature>
<feature type="binding site" evidence="5">
    <location>
        <position position="178"/>
    </location>
    <ligand>
        <name>AMP</name>
        <dbReference type="ChEBI" id="CHEBI:456215"/>
    </ligand>
</feature>
<comment type="domain">
    <text evidence="5">Consists of three domains, a large central CORE domain and two small peripheral domains, NMPbind and LID, which undergo movements during catalysis. The LID domain closes over the site of phosphoryl transfer upon ATP binding. Assembling and dissambling the active center during each catalytic cycle provides an effective means to prevent ATP hydrolysis.</text>
</comment>
<dbReference type="Proteomes" id="UP000034837">
    <property type="component" value="Unassembled WGS sequence"/>
</dbReference>
<keyword evidence="3 5" id="KW-0547">Nucleotide-binding</keyword>
<feature type="binding site" evidence="5">
    <location>
        <begin position="62"/>
        <end position="64"/>
    </location>
    <ligand>
        <name>AMP</name>
        <dbReference type="ChEBI" id="CHEBI:456215"/>
    </ligand>
</feature>
<accession>A0A0G1A749</accession>
<keyword evidence="1 5" id="KW-0808">Transferase</keyword>
<evidence type="ECO:0000313" key="9">
    <source>
        <dbReference type="Proteomes" id="UP000034837"/>
    </source>
</evidence>